<name>A0ACB1AK68_MELEN</name>
<reference evidence="1" key="1">
    <citation type="submission" date="2023-11" db="EMBL/GenBank/DDBJ databases">
        <authorList>
            <person name="Poullet M."/>
        </authorList>
    </citation>
    <scope>NUCLEOTIDE SEQUENCE</scope>
    <source>
        <strain evidence="1">E1834</strain>
    </source>
</reference>
<protein>
    <submittedName>
        <fullName evidence="1">Uncharacterized protein</fullName>
    </submittedName>
</protein>
<proteinExistence type="predicted"/>
<sequence>MKAGNIYINSYNDVHPHVPFGGFNQSGYGRENGEAAIWNYTQIKIATLRAFYELGERSKDAEILSSFVEAHFDAPGHELQETYPEDWVPFPNSFTNIDDYQLRRWALHLHRIWRDLCRRVKDDVRLHQERYSLLYVPHPFIIPGGRFKEFYYWDSFWILKGLLFSEMYDTAKGTILNLIYMVENHGFVPNGGRVYYLSRSQPPLLTPMVYEYFLATGDVDFVQQVLPALEKEQTFWNLNRARSFLDPETKEELFQYYQYRAAMKFPRPESYREDMEMVKGLNTDEEREQMWSNLASGIFLFFLELGPYDSSFPFSSSHIYFWQLN</sequence>
<evidence type="ECO:0000313" key="1">
    <source>
        <dbReference type="EMBL" id="CAK5091962.1"/>
    </source>
</evidence>
<organism evidence="1 2">
    <name type="scientific">Meloidogyne enterolobii</name>
    <name type="common">Root-knot nematode worm</name>
    <name type="synonym">Meloidogyne mayaguensis</name>
    <dbReference type="NCBI Taxonomy" id="390850"/>
    <lineage>
        <taxon>Eukaryota</taxon>
        <taxon>Metazoa</taxon>
        <taxon>Ecdysozoa</taxon>
        <taxon>Nematoda</taxon>
        <taxon>Chromadorea</taxon>
        <taxon>Rhabditida</taxon>
        <taxon>Tylenchina</taxon>
        <taxon>Tylenchomorpha</taxon>
        <taxon>Tylenchoidea</taxon>
        <taxon>Meloidogynidae</taxon>
        <taxon>Meloidogyninae</taxon>
        <taxon>Meloidogyne</taxon>
    </lineage>
</organism>
<keyword evidence="2" id="KW-1185">Reference proteome</keyword>
<comment type="caution">
    <text evidence="1">The sequence shown here is derived from an EMBL/GenBank/DDBJ whole genome shotgun (WGS) entry which is preliminary data.</text>
</comment>
<gene>
    <name evidence="1" type="ORF">MENTE1834_LOCUS39830</name>
</gene>
<accession>A0ACB1AK68</accession>
<dbReference type="Proteomes" id="UP001497535">
    <property type="component" value="Unassembled WGS sequence"/>
</dbReference>
<dbReference type="EMBL" id="CAVMJV010000091">
    <property type="protein sequence ID" value="CAK5091962.1"/>
    <property type="molecule type" value="Genomic_DNA"/>
</dbReference>
<evidence type="ECO:0000313" key="2">
    <source>
        <dbReference type="Proteomes" id="UP001497535"/>
    </source>
</evidence>